<sequence>MTAILSESEPQSTQIRISVKSDEAGLCRRSFISPMHPSPSNTISIKYRPTLDVPDSLIFLTRTKSKRTQASEYIALELRDRRIVAHWNIGGETRKVTNTHTINYITPSDRVTWYHIDLDR</sequence>
<dbReference type="Gene3D" id="2.60.120.200">
    <property type="match status" value="1"/>
</dbReference>
<name>A0A914RT73_PAREQ</name>
<evidence type="ECO:0000313" key="1">
    <source>
        <dbReference type="Proteomes" id="UP000887564"/>
    </source>
</evidence>
<evidence type="ECO:0000313" key="2">
    <source>
        <dbReference type="WBParaSite" id="PEQ_0000969501-mRNA-1"/>
    </source>
</evidence>
<proteinExistence type="predicted"/>
<dbReference type="Proteomes" id="UP000887564">
    <property type="component" value="Unplaced"/>
</dbReference>
<dbReference type="WBParaSite" id="PEQ_0000969501-mRNA-1">
    <property type="protein sequence ID" value="PEQ_0000969501-mRNA-1"/>
    <property type="gene ID" value="PEQ_0000969501"/>
</dbReference>
<dbReference type="AlphaFoldDB" id="A0A914RT73"/>
<dbReference type="InterPro" id="IPR013320">
    <property type="entry name" value="ConA-like_dom_sf"/>
</dbReference>
<reference evidence="2" key="1">
    <citation type="submission" date="2022-11" db="UniProtKB">
        <authorList>
            <consortium name="WormBaseParasite"/>
        </authorList>
    </citation>
    <scope>IDENTIFICATION</scope>
</reference>
<protein>
    <submittedName>
        <fullName evidence="2">Uncharacterized protein</fullName>
    </submittedName>
</protein>
<organism evidence="1 2">
    <name type="scientific">Parascaris equorum</name>
    <name type="common">Equine roundworm</name>
    <dbReference type="NCBI Taxonomy" id="6256"/>
    <lineage>
        <taxon>Eukaryota</taxon>
        <taxon>Metazoa</taxon>
        <taxon>Ecdysozoa</taxon>
        <taxon>Nematoda</taxon>
        <taxon>Chromadorea</taxon>
        <taxon>Rhabditida</taxon>
        <taxon>Spirurina</taxon>
        <taxon>Ascaridomorpha</taxon>
        <taxon>Ascaridoidea</taxon>
        <taxon>Ascarididae</taxon>
        <taxon>Parascaris</taxon>
    </lineage>
</organism>
<accession>A0A914RT73</accession>
<dbReference type="SUPFAM" id="SSF49899">
    <property type="entry name" value="Concanavalin A-like lectins/glucanases"/>
    <property type="match status" value="1"/>
</dbReference>
<keyword evidence="1" id="KW-1185">Reference proteome</keyword>